<feature type="signal peptide" evidence="1">
    <location>
        <begin position="1"/>
        <end position="21"/>
    </location>
</feature>
<evidence type="ECO:0008006" key="4">
    <source>
        <dbReference type="Google" id="ProtNLM"/>
    </source>
</evidence>
<dbReference type="Proteomes" id="UP000567179">
    <property type="component" value="Unassembled WGS sequence"/>
</dbReference>
<keyword evidence="1" id="KW-0732">Signal</keyword>
<proteinExistence type="predicted"/>
<dbReference type="AlphaFoldDB" id="A0A8H5ASM8"/>
<keyword evidence="3" id="KW-1185">Reference proteome</keyword>
<dbReference type="Gene3D" id="3.80.10.10">
    <property type="entry name" value="Ribonuclease Inhibitor"/>
    <property type="match status" value="1"/>
</dbReference>
<name>A0A8H5ASM8_9AGAR</name>
<comment type="caution">
    <text evidence="2">The sequence shown here is derived from an EMBL/GenBank/DDBJ whole genome shotgun (WGS) entry which is preliminary data.</text>
</comment>
<protein>
    <recommendedName>
        <fullName evidence="4">F-box domain-containing protein</fullName>
    </recommendedName>
</protein>
<reference evidence="2 3" key="1">
    <citation type="journal article" date="2020" name="ISME J.">
        <title>Uncovering the hidden diversity of litter-decomposition mechanisms in mushroom-forming fungi.</title>
        <authorList>
            <person name="Floudas D."/>
            <person name="Bentzer J."/>
            <person name="Ahren D."/>
            <person name="Johansson T."/>
            <person name="Persson P."/>
            <person name="Tunlid A."/>
        </authorList>
    </citation>
    <scope>NUCLEOTIDE SEQUENCE [LARGE SCALE GENOMIC DNA]</scope>
    <source>
        <strain evidence="2 3">CBS 101986</strain>
    </source>
</reference>
<evidence type="ECO:0000313" key="2">
    <source>
        <dbReference type="EMBL" id="KAF5310247.1"/>
    </source>
</evidence>
<evidence type="ECO:0000313" key="3">
    <source>
        <dbReference type="Proteomes" id="UP000567179"/>
    </source>
</evidence>
<feature type="chain" id="PRO_5034059922" description="F-box domain-containing protein" evidence="1">
    <location>
        <begin position="22"/>
        <end position="581"/>
    </location>
</feature>
<organism evidence="2 3">
    <name type="scientific">Psilocybe cf. subviscida</name>
    <dbReference type="NCBI Taxonomy" id="2480587"/>
    <lineage>
        <taxon>Eukaryota</taxon>
        <taxon>Fungi</taxon>
        <taxon>Dikarya</taxon>
        <taxon>Basidiomycota</taxon>
        <taxon>Agaricomycotina</taxon>
        <taxon>Agaricomycetes</taxon>
        <taxon>Agaricomycetidae</taxon>
        <taxon>Agaricales</taxon>
        <taxon>Agaricineae</taxon>
        <taxon>Strophariaceae</taxon>
        <taxon>Psilocybe</taxon>
    </lineage>
</organism>
<dbReference type="OrthoDB" id="3256662at2759"/>
<dbReference type="EMBL" id="JAACJJ010000058">
    <property type="protein sequence ID" value="KAF5310247.1"/>
    <property type="molecule type" value="Genomic_DNA"/>
</dbReference>
<accession>A0A8H5ASM8</accession>
<dbReference type="InterPro" id="IPR032675">
    <property type="entry name" value="LRR_dom_sf"/>
</dbReference>
<dbReference type="SUPFAM" id="SSF52047">
    <property type="entry name" value="RNI-like"/>
    <property type="match status" value="1"/>
</dbReference>
<gene>
    <name evidence="2" type="ORF">D9619_010293</name>
</gene>
<sequence length="581" mass="66605">MLLQLMSARCLTLELLPYIQTHPCCVPRLPLWAAGYIYSLYCLKYCRTQSVSYIRMLDKQELPMQRVIPMDIFIEILKQLGPSQEYKHAMVDMHSLRNRTIQSMALVCCDFYLHFFPYLFENVYIYADRAHGYTPSRYARFFESIVRGDQRARTLATYVKTYAIVYFNLAGKSHNFPESQLLEEHLSRYVKAVGFMSTLRELNLFHSSITNDLLHATQALSALNVLRIEGCNVPYPLDTSALRHFATLKTTSVYEKNTSFRDKDGNESESCHQLFRHFCLSHTRYLEIEAVDFSVLDALASLPPMVHLQQLHISYLVIDDNIPAISAALKAMPELTSLQIGRIEYCVDGVPFKHSTKFPPLPMLESIRAQLPVLQAIVPRSLISSVSIAEEDIVFVGPVLYEKDGAFWKPVAEAFKKSQCPMEKRDIPMSFYCNVSFASYFPDLRLLTIRPKHINWFDKNDAADVPFGGQPDEVITTFLGSWGDHPKLTVLEFAYDRGSTPLPAEGEEGGMVRYSVCNVLDDTLTALKLRIPTLQWLRFTVKPPRYGDEESFEFYLGREDELETVTSHSEAPTYNWVLPFM</sequence>
<evidence type="ECO:0000256" key="1">
    <source>
        <dbReference type="SAM" id="SignalP"/>
    </source>
</evidence>